<dbReference type="Proteomes" id="UP000236291">
    <property type="component" value="Unassembled WGS sequence"/>
</dbReference>
<proteinExistence type="predicted"/>
<dbReference type="ExpressionAtlas" id="A0A2K3PMV6">
    <property type="expression patterns" value="baseline"/>
</dbReference>
<dbReference type="GO" id="GO:0016740">
    <property type="term" value="F:transferase activity"/>
    <property type="evidence" value="ECO:0007669"/>
    <property type="project" value="UniProtKB-KW"/>
</dbReference>
<reference evidence="1 2" key="2">
    <citation type="journal article" date="2017" name="Front. Plant Sci.">
        <title>Gene Classification and Mining of Molecular Markers Useful in Red Clover (Trifolium pratense) Breeding.</title>
        <authorList>
            <person name="Istvanek J."/>
            <person name="Dluhosova J."/>
            <person name="Dluhos P."/>
            <person name="Patkova L."/>
            <person name="Nedelnik J."/>
            <person name="Repkova J."/>
        </authorList>
    </citation>
    <scope>NUCLEOTIDE SEQUENCE [LARGE SCALE GENOMIC DNA]</scope>
    <source>
        <strain evidence="2">cv. Tatra</strain>
        <tissue evidence="1">Young leaves</tissue>
    </source>
</reference>
<dbReference type="EMBL" id="ASHM01008682">
    <property type="protein sequence ID" value="PNY16629.1"/>
    <property type="molecule type" value="Genomic_DNA"/>
</dbReference>
<keyword evidence="1" id="KW-0808">Transferase</keyword>
<organism evidence="1 2">
    <name type="scientific">Trifolium pratense</name>
    <name type="common">Red clover</name>
    <dbReference type="NCBI Taxonomy" id="57577"/>
    <lineage>
        <taxon>Eukaryota</taxon>
        <taxon>Viridiplantae</taxon>
        <taxon>Streptophyta</taxon>
        <taxon>Embryophyta</taxon>
        <taxon>Tracheophyta</taxon>
        <taxon>Spermatophyta</taxon>
        <taxon>Magnoliopsida</taxon>
        <taxon>eudicotyledons</taxon>
        <taxon>Gunneridae</taxon>
        <taxon>Pentapetalae</taxon>
        <taxon>rosids</taxon>
        <taxon>fabids</taxon>
        <taxon>Fabales</taxon>
        <taxon>Fabaceae</taxon>
        <taxon>Papilionoideae</taxon>
        <taxon>50 kb inversion clade</taxon>
        <taxon>NPAAA clade</taxon>
        <taxon>Hologalegina</taxon>
        <taxon>IRL clade</taxon>
        <taxon>Trifolieae</taxon>
        <taxon>Trifolium</taxon>
    </lineage>
</organism>
<name>A0A2K3PMV6_TRIPR</name>
<gene>
    <name evidence="1" type="ORF">L195_g013354</name>
</gene>
<protein>
    <submittedName>
        <fullName evidence="1">Flavonol sulfotransferase-like protein</fullName>
    </submittedName>
</protein>
<sequence>MSENRSVSVSTLSHNDLPPLHPAYHFNGSNYPHWAQLVRTTLKGCNKVNHIEQKSPTKDDPSFKVWDIEDSIIITWLWNSMTPEISRNCFFFSTAKEIWEHLQQIYFVKQNIPACYELENRIMNTKQGALSVIDYYMNLNGLWNELDQYNLNFKMECHEDNATLRQFIERSRVFKFLSGLNSEFNHIRVRILEKDKLPSLLEAFNIFRGEESRVLGSAKSSSEDCWCGYCGKSNHNIEMCFKLHGKEKVLARVGGFKGLSKKGTNQAVKDSEIVKDGMVLPQALILVRILATYPLMVLDFASRKTIGSAKKKDSADIDPLHYKAAAEDPFRVKYRVTLFPA</sequence>
<dbReference type="PANTHER" id="PTHR37610:SF92">
    <property type="entry name" value="RETROTRANSPOSON COPIA-LIKE N-TERMINAL DOMAIN-CONTAINING PROTEIN"/>
    <property type="match status" value="1"/>
</dbReference>
<reference evidence="1 2" key="1">
    <citation type="journal article" date="2014" name="Am. J. Bot.">
        <title>Genome assembly and annotation for red clover (Trifolium pratense; Fabaceae).</title>
        <authorList>
            <person name="Istvanek J."/>
            <person name="Jaros M."/>
            <person name="Krenek A."/>
            <person name="Repkova J."/>
        </authorList>
    </citation>
    <scope>NUCLEOTIDE SEQUENCE [LARGE SCALE GENOMIC DNA]</scope>
    <source>
        <strain evidence="2">cv. Tatra</strain>
        <tissue evidence="1">Young leaves</tissue>
    </source>
</reference>
<evidence type="ECO:0000313" key="2">
    <source>
        <dbReference type="Proteomes" id="UP000236291"/>
    </source>
</evidence>
<dbReference type="PANTHER" id="PTHR37610">
    <property type="entry name" value="CCHC-TYPE DOMAIN-CONTAINING PROTEIN"/>
    <property type="match status" value="1"/>
</dbReference>
<evidence type="ECO:0000313" key="1">
    <source>
        <dbReference type="EMBL" id="PNY16629.1"/>
    </source>
</evidence>
<accession>A0A2K3PMV6</accession>
<dbReference type="AlphaFoldDB" id="A0A2K3PMV6"/>
<comment type="caution">
    <text evidence="1">The sequence shown here is derived from an EMBL/GenBank/DDBJ whole genome shotgun (WGS) entry which is preliminary data.</text>
</comment>